<evidence type="ECO:0000256" key="2">
    <source>
        <dbReference type="ARBA" id="ARBA00022692"/>
    </source>
</evidence>
<keyword evidence="4 5" id="KW-0472">Membrane</keyword>
<dbReference type="AlphaFoldDB" id="H2Y5D6"/>
<evidence type="ECO:0000256" key="3">
    <source>
        <dbReference type="ARBA" id="ARBA00022989"/>
    </source>
</evidence>
<dbReference type="Ensembl" id="ENSCSAVT00000000539.1">
    <property type="protein sequence ID" value="ENSCSAVP00000000534.1"/>
    <property type="gene ID" value="ENSCSAVG00000000301.1"/>
</dbReference>
<evidence type="ECO:0000313" key="8">
    <source>
        <dbReference type="Proteomes" id="UP000007875"/>
    </source>
</evidence>
<dbReference type="SUPFAM" id="SSF103473">
    <property type="entry name" value="MFS general substrate transporter"/>
    <property type="match status" value="1"/>
</dbReference>
<dbReference type="Proteomes" id="UP000007875">
    <property type="component" value="Unassembled WGS sequence"/>
</dbReference>
<dbReference type="InterPro" id="IPR020846">
    <property type="entry name" value="MFS_dom"/>
</dbReference>
<keyword evidence="2 5" id="KW-0812">Transmembrane</keyword>
<evidence type="ECO:0000259" key="6">
    <source>
        <dbReference type="PROSITE" id="PS50850"/>
    </source>
</evidence>
<reference evidence="7" key="2">
    <citation type="submission" date="2025-08" db="UniProtKB">
        <authorList>
            <consortium name="Ensembl"/>
        </authorList>
    </citation>
    <scope>IDENTIFICATION</scope>
</reference>
<reference evidence="7" key="3">
    <citation type="submission" date="2025-09" db="UniProtKB">
        <authorList>
            <consortium name="Ensembl"/>
        </authorList>
    </citation>
    <scope>IDENTIFICATION</scope>
</reference>
<dbReference type="GO" id="GO:0016020">
    <property type="term" value="C:membrane"/>
    <property type="evidence" value="ECO:0007669"/>
    <property type="project" value="UniProtKB-SubCell"/>
</dbReference>
<proteinExistence type="predicted"/>
<feature type="transmembrane region" description="Helical" evidence="5">
    <location>
        <begin position="45"/>
        <end position="69"/>
    </location>
</feature>
<dbReference type="PROSITE" id="PS50850">
    <property type="entry name" value="MFS"/>
    <property type="match status" value="1"/>
</dbReference>
<keyword evidence="8" id="KW-1185">Reference proteome</keyword>
<dbReference type="GeneTree" id="ENSGT00530000063320"/>
<protein>
    <recommendedName>
        <fullName evidence="6">Major facilitator superfamily (MFS) profile domain-containing protein</fullName>
    </recommendedName>
</protein>
<comment type="subcellular location">
    <subcellularLocation>
        <location evidence="1">Membrane</location>
        <topology evidence="1">Multi-pass membrane protein</topology>
    </subcellularLocation>
</comment>
<evidence type="ECO:0000256" key="4">
    <source>
        <dbReference type="ARBA" id="ARBA00023136"/>
    </source>
</evidence>
<name>H2Y5D6_CIOSA</name>
<keyword evidence="3 5" id="KW-1133">Transmembrane helix</keyword>
<dbReference type="InParanoid" id="H2Y5D6"/>
<accession>H2Y5D6</accession>
<dbReference type="PANTHER" id="PTHR23121:SF9">
    <property type="entry name" value="SODIUM-DEPENDENT GLUCOSE TRANSPORTER 1"/>
    <property type="match status" value="1"/>
</dbReference>
<dbReference type="PANTHER" id="PTHR23121">
    <property type="entry name" value="SODIUM-DEPENDENT GLUCOSE TRANSPORTER 1"/>
    <property type="match status" value="1"/>
</dbReference>
<dbReference type="Gene3D" id="1.20.1250.20">
    <property type="entry name" value="MFS general substrate transporter like domains"/>
    <property type="match status" value="1"/>
</dbReference>
<reference evidence="8" key="1">
    <citation type="submission" date="2003-08" db="EMBL/GenBank/DDBJ databases">
        <authorList>
            <person name="Birren B."/>
            <person name="Nusbaum C."/>
            <person name="Abebe A."/>
            <person name="Abouelleil A."/>
            <person name="Adekoya E."/>
            <person name="Ait-zahra M."/>
            <person name="Allen N."/>
            <person name="Allen T."/>
            <person name="An P."/>
            <person name="Anderson M."/>
            <person name="Anderson S."/>
            <person name="Arachchi H."/>
            <person name="Armbruster J."/>
            <person name="Bachantsang P."/>
            <person name="Baldwin J."/>
            <person name="Barry A."/>
            <person name="Bayul T."/>
            <person name="Blitshsteyn B."/>
            <person name="Bloom T."/>
            <person name="Blye J."/>
            <person name="Boguslavskiy L."/>
            <person name="Borowsky M."/>
            <person name="Boukhgalter B."/>
            <person name="Brunache A."/>
            <person name="Butler J."/>
            <person name="Calixte N."/>
            <person name="Calvo S."/>
            <person name="Camarata J."/>
            <person name="Campo K."/>
            <person name="Chang J."/>
            <person name="Cheshatsang Y."/>
            <person name="Citroen M."/>
            <person name="Collymore A."/>
            <person name="Considine T."/>
            <person name="Cook A."/>
            <person name="Cooke P."/>
            <person name="Corum B."/>
            <person name="Cuomo C."/>
            <person name="David R."/>
            <person name="Dawoe T."/>
            <person name="Degray S."/>
            <person name="Dodge S."/>
            <person name="Dooley K."/>
            <person name="Dorje P."/>
            <person name="Dorjee K."/>
            <person name="Dorris L."/>
            <person name="Duffey N."/>
            <person name="Dupes A."/>
            <person name="Elkins T."/>
            <person name="Engels R."/>
            <person name="Erickson J."/>
            <person name="Farina A."/>
            <person name="Faro S."/>
            <person name="Ferreira P."/>
            <person name="Fischer H."/>
            <person name="Fitzgerald M."/>
            <person name="Foley K."/>
            <person name="Gage D."/>
            <person name="Galagan J."/>
            <person name="Gearin G."/>
            <person name="Gnerre S."/>
            <person name="Gnirke A."/>
            <person name="Goyette A."/>
            <person name="Graham J."/>
            <person name="Grandbois E."/>
            <person name="Gyaltsen K."/>
            <person name="Hafez N."/>
            <person name="Hagopian D."/>
            <person name="Hagos B."/>
            <person name="Hall J."/>
            <person name="Hatcher B."/>
            <person name="Heller A."/>
            <person name="Higgins H."/>
            <person name="Honan T."/>
            <person name="Horn A."/>
            <person name="Houde N."/>
            <person name="Hughes L."/>
            <person name="Hulme W."/>
            <person name="Husby E."/>
            <person name="Iliev I."/>
            <person name="Jaffe D."/>
            <person name="Jones C."/>
            <person name="Kamal M."/>
            <person name="Kamat A."/>
            <person name="Kamvysselis M."/>
            <person name="Karlsson E."/>
            <person name="Kells C."/>
            <person name="Kieu A."/>
            <person name="Kisner P."/>
            <person name="Kodira C."/>
            <person name="Kulbokas E."/>
            <person name="Labutti K."/>
            <person name="Lama D."/>
            <person name="Landers T."/>
            <person name="Leger J."/>
            <person name="Levine S."/>
            <person name="Lewis D."/>
            <person name="Lewis T."/>
            <person name="Lindblad-toh K."/>
            <person name="Liu X."/>
            <person name="Lokyitsang T."/>
            <person name="Lokyitsang Y."/>
            <person name="Lucien O."/>
            <person name="Lui A."/>
            <person name="Ma L.J."/>
            <person name="Mabbitt R."/>
            <person name="Macdonald J."/>
            <person name="Maclean C."/>
            <person name="Major J."/>
            <person name="Manning J."/>
            <person name="Marabella R."/>
            <person name="Maru K."/>
            <person name="Matthews C."/>
            <person name="Mauceli E."/>
            <person name="Mccarthy M."/>
            <person name="Mcdonough S."/>
            <person name="Mcghee T."/>
            <person name="Meldrim J."/>
            <person name="Meneus L."/>
            <person name="Mesirov J."/>
            <person name="Mihalev A."/>
            <person name="Mihova T."/>
            <person name="Mikkelsen T."/>
            <person name="Mlenga V."/>
            <person name="Moru K."/>
            <person name="Mozes J."/>
            <person name="Mulrain L."/>
            <person name="Munson G."/>
            <person name="Naylor J."/>
            <person name="Newes C."/>
            <person name="Nguyen C."/>
            <person name="Nguyen N."/>
            <person name="Nguyen T."/>
            <person name="Nicol R."/>
            <person name="Nielsen C."/>
            <person name="Nizzari M."/>
            <person name="Norbu C."/>
            <person name="Norbu N."/>
            <person name="O'donnell P."/>
            <person name="Okoawo O."/>
            <person name="O'leary S."/>
            <person name="Omotosho B."/>
            <person name="O'neill K."/>
            <person name="Osman S."/>
            <person name="Parker S."/>
            <person name="Perrin D."/>
            <person name="Phunkhang P."/>
            <person name="Piqani B."/>
            <person name="Purcell S."/>
            <person name="Rachupka T."/>
            <person name="Ramasamy U."/>
            <person name="Rameau R."/>
            <person name="Ray V."/>
            <person name="Raymond C."/>
            <person name="Retta R."/>
            <person name="Richardson S."/>
            <person name="Rise C."/>
            <person name="Rodriguez J."/>
            <person name="Rogers J."/>
            <person name="Rogov P."/>
            <person name="Rutman M."/>
            <person name="Schupbach R."/>
            <person name="Seaman C."/>
            <person name="Settipalli S."/>
            <person name="Sharpe T."/>
            <person name="Sheridan J."/>
            <person name="Sherpa N."/>
            <person name="Shi J."/>
            <person name="Smirnov S."/>
            <person name="Smith C."/>
            <person name="Sougnez C."/>
            <person name="Spencer B."/>
            <person name="Stalker J."/>
            <person name="Stange-thomann N."/>
            <person name="Stavropoulos S."/>
            <person name="Stetson K."/>
            <person name="Stone C."/>
            <person name="Stone S."/>
            <person name="Stubbs M."/>
            <person name="Talamas J."/>
            <person name="Tchuinga P."/>
            <person name="Tenzing P."/>
            <person name="Tesfaye S."/>
            <person name="Theodore J."/>
            <person name="Thoulutsang Y."/>
            <person name="Topham K."/>
            <person name="Towey S."/>
            <person name="Tsamla T."/>
            <person name="Tsomo N."/>
            <person name="Vallee D."/>
            <person name="Vassiliev H."/>
            <person name="Venkataraman V."/>
            <person name="Vinson J."/>
            <person name="Vo A."/>
            <person name="Wade C."/>
            <person name="Wang S."/>
            <person name="Wangchuk T."/>
            <person name="Wangdi T."/>
            <person name="Whittaker C."/>
            <person name="Wilkinson J."/>
            <person name="Wu Y."/>
            <person name="Wyman D."/>
            <person name="Yadav S."/>
            <person name="Yang S."/>
            <person name="Yang X."/>
            <person name="Yeager S."/>
            <person name="Yee E."/>
            <person name="Young G."/>
            <person name="Zainoun J."/>
            <person name="Zembeck L."/>
            <person name="Zimmer A."/>
            <person name="Zody M."/>
            <person name="Lander E."/>
        </authorList>
    </citation>
    <scope>NUCLEOTIDE SEQUENCE [LARGE SCALE GENOMIC DNA]</scope>
</reference>
<evidence type="ECO:0000256" key="1">
    <source>
        <dbReference type="ARBA" id="ARBA00004141"/>
    </source>
</evidence>
<feature type="transmembrane region" description="Helical" evidence="5">
    <location>
        <begin position="106"/>
        <end position="124"/>
    </location>
</feature>
<evidence type="ECO:0000256" key="5">
    <source>
        <dbReference type="SAM" id="Phobius"/>
    </source>
</evidence>
<feature type="transmembrane region" description="Helical" evidence="5">
    <location>
        <begin position="81"/>
        <end position="100"/>
    </location>
</feature>
<dbReference type="InterPro" id="IPR036259">
    <property type="entry name" value="MFS_trans_sf"/>
</dbReference>
<feature type="domain" description="Major facilitator superfamily (MFS) profile" evidence="6">
    <location>
        <begin position="43"/>
        <end position="171"/>
    </location>
</feature>
<feature type="transmembrane region" description="Helical" evidence="5">
    <location>
        <begin position="131"/>
        <end position="157"/>
    </location>
</feature>
<dbReference type="OMA" id="ENCSDAT"/>
<dbReference type="HOGENOM" id="CLU_101216_0_0_1"/>
<sequence>MSDDHADVNNDSLLLEVKKAGSGVEINKTEDASTPSNKVRYVKTAILGMGYFAVGFNLSILGVALPTLAQNINVSIDQISPVIISRGGGYLVGSVIAGTLDGIIDIYITIIGSMLLMSSCLAFVPMALNTAMLFSLTVINAIGLGAFETVGNMYALYLWGEKVSPFLQFIH</sequence>
<dbReference type="GO" id="GO:0022857">
    <property type="term" value="F:transmembrane transporter activity"/>
    <property type="evidence" value="ECO:0007669"/>
    <property type="project" value="InterPro"/>
</dbReference>
<organism evidence="7 8">
    <name type="scientific">Ciona savignyi</name>
    <name type="common">Pacific transparent sea squirt</name>
    <dbReference type="NCBI Taxonomy" id="51511"/>
    <lineage>
        <taxon>Eukaryota</taxon>
        <taxon>Metazoa</taxon>
        <taxon>Chordata</taxon>
        <taxon>Tunicata</taxon>
        <taxon>Ascidiacea</taxon>
        <taxon>Phlebobranchia</taxon>
        <taxon>Cionidae</taxon>
        <taxon>Ciona</taxon>
    </lineage>
</organism>
<evidence type="ECO:0000313" key="7">
    <source>
        <dbReference type="Ensembl" id="ENSCSAVP00000000534.1"/>
    </source>
</evidence>